<dbReference type="RefSeq" id="WP_027676735.1">
    <property type="nucleotide sequence ID" value="NZ_CP039691.1"/>
</dbReference>
<evidence type="ECO:0000313" key="13">
    <source>
        <dbReference type="EMBL" id="QYA07687.1"/>
    </source>
</evidence>
<keyword evidence="6" id="KW-0784">Thiamine biosynthesis</keyword>
<evidence type="ECO:0000256" key="9">
    <source>
        <dbReference type="ARBA" id="ARBA00039751"/>
    </source>
</evidence>
<evidence type="ECO:0000256" key="7">
    <source>
        <dbReference type="ARBA" id="ARBA00023002"/>
    </source>
</evidence>
<dbReference type="InterPro" id="IPR036188">
    <property type="entry name" value="FAD/NAD-bd_sf"/>
</dbReference>
<keyword evidence="5" id="KW-0274">FAD</keyword>
<evidence type="ECO:0000256" key="6">
    <source>
        <dbReference type="ARBA" id="ARBA00022977"/>
    </source>
</evidence>
<evidence type="ECO:0000256" key="3">
    <source>
        <dbReference type="ARBA" id="ARBA00006730"/>
    </source>
</evidence>
<dbReference type="GO" id="GO:0003884">
    <property type="term" value="F:D-amino-acid oxidase activity"/>
    <property type="evidence" value="ECO:0007669"/>
    <property type="project" value="UniProtKB-EC"/>
</dbReference>
<dbReference type="EMBL" id="CP072167">
    <property type="protein sequence ID" value="QYA07687.1"/>
    <property type="molecule type" value="Genomic_DNA"/>
</dbReference>
<name>A0A4D7DLT8_9HYPH</name>
<keyword evidence="7 12" id="KW-0560">Oxidoreductase</keyword>
<comment type="cofactor">
    <cofactor evidence="1">
        <name>FAD</name>
        <dbReference type="ChEBI" id="CHEBI:57692"/>
    </cofactor>
</comment>
<dbReference type="GO" id="GO:0046416">
    <property type="term" value="P:D-amino acid metabolic process"/>
    <property type="evidence" value="ECO:0007669"/>
    <property type="project" value="InterPro"/>
</dbReference>
<dbReference type="AlphaFoldDB" id="A0A4D7DLT8"/>
<gene>
    <name evidence="12" type="primary">thiO</name>
    <name evidence="12" type="ORF">CFBP5473_02500</name>
    <name evidence="13" type="ORF">J5285_02890</name>
</gene>
<evidence type="ECO:0000313" key="14">
    <source>
        <dbReference type="Proteomes" id="UP000298545"/>
    </source>
</evidence>
<dbReference type="NCBIfam" id="TIGR02352">
    <property type="entry name" value="thiamin_ThiO"/>
    <property type="match status" value="1"/>
</dbReference>
<evidence type="ECO:0000256" key="4">
    <source>
        <dbReference type="ARBA" id="ARBA00022630"/>
    </source>
</evidence>
<comment type="similarity">
    <text evidence="3">Belongs to the DAMOX/DASOX family.</text>
</comment>
<dbReference type="OrthoDB" id="9790035at2"/>
<dbReference type="PANTHER" id="PTHR11530">
    <property type="entry name" value="D-AMINO ACID OXIDASE"/>
    <property type="match status" value="1"/>
</dbReference>
<evidence type="ECO:0000256" key="2">
    <source>
        <dbReference type="ARBA" id="ARBA00004948"/>
    </source>
</evidence>
<dbReference type="GO" id="GO:0009228">
    <property type="term" value="P:thiamine biosynthetic process"/>
    <property type="evidence" value="ECO:0007669"/>
    <property type="project" value="UniProtKB-KW"/>
</dbReference>
<evidence type="ECO:0000256" key="10">
    <source>
        <dbReference type="ARBA" id="ARBA00049547"/>
    </source>
</evidence>
<organism evidence="12 14">
    <name type="scientific">Agrobacterium larrymoorei</name>
    <dbReference type="NCBI Taxonomy" id="160699"/>
    <lineage>
        <taxon>Bacteria</taxon>
        <taxon>Pseudomonadati</taxon>
        <taxon>Pseudomonadota</taxon>
        <taxon>Alphaproteobacteria</taxon>
        <taxon>Hyphomicrobiales</taxon>
        <taxon>Rhizobiaceae</taxon>
        <taxon>Rhizobium/Agrobacterium group</taxon>
        <taxon>Agrobacterium</taxon>
    </lineage>
</organism>
<dbReference type="SUPFAM" id="SSF51971">
    <property type="entry name" value="Nucleotide-binding domain"/>
    <property type="match status" value="1"/>
</dbReference>
<dbReference type="InterPro" id="IPR006076">
    <property type="entry name" value="FAD-dep_OxRdtase"/>
</dbReference>
<dbReference type="KEGG" id="alf:CFBP5473_02500"/>
<evidence type="ECO:0000259" key="11">
    <source>
        <dbReference type="Pfam" id="PF01266"/>
    </source>
</evidence>
<reference evidence="13 15" key="2">
    <citation type="submission" date="2021-03" db="EMBL/GenBank/DDBJ databases">
        <title>Rapid diversification of plasmids in a genus of pathogenic and nitrogen fixing bacteria.</title>
        <authorList>
            <person name="Weisberg A.J."/>
            <person name="Miller M."/>
            <person name="Ream W."/>
            <person name="Grunwald N.J."/>
            <person name="Chang J.H."/>
        </authorList>
    </citation>
    <scope>NUCLEOTIDE SEQUENCE [LARGE SCALE GENOMIC DNA]</scope>
    <source>
        <strain evidence="13 15">AF3.44</strain>
    </source>
</reference>
<evidence type="ECO:0000313" key="15">
    <source>
        <dbReference type="Proteomes" id="UP000826513"/>
    </source>
</evidence>
<dbReference type="Proteomes" id="UP000826513">
    <property type="component" value="Chromosome 1"/>
</dbReference>
<keyword evidence="15" id="KW-1185">Reference proteome</keyword>
<proteinExistence type="inferred from homology"/>
<comment type="catalytic activity">
    <reaction evidence="10">
        <text>a D-alpha-amino acid + O2 + H2O = a 2-oxocarboxylate + H2O2 + NH4(+)</text>
        <dbReference type="Rhea" id="RHEA:21816"/>
        <dbReference type="ChEBI" id="CHEBI:15377"/>
        <dbReference type="ChEBI" id="CHEBI:15379"/>
        <dbReference type="ChEBI" id="CHEBI:16240"/>
        <dbReference type="ChEBI" id="CHEBI:28938"/>
        <dbReference type="ChEBI" id="CHEBI:35179"/>
        <dbReference type="ChEBI" id="CHEBI:59871"/>
        <dbReference type="EC" id="1.4.3.3"/>
    </reaction>
    <physiologicalReaction direction="left-to-right" evidence="10">
        <dbReference type="Rhea" id="RHEA:21817"/>
    </physiologicalReaction>
</comment>
<dbReference type="GO" id="GO:0009229">
    <property type="term" value="P:thiamine diphosphate biosynthetic process"/>
    <property type="evidence" value="ECO:0007669"/>
    <property type="project" value="UniProtKB-UniPathway"/>
</dbReference>
<dbReference type="InterPro" id="IPR012727">
    <property type="entry name" value="Gly_oxidase_ThiO"/>
</dbReference>
<dbReference type="SUPFAM" id="SSF54373">
    <property type="entry name" value="FAD-linked reductases, C-terminal domain"/>
    <property type="match status" value="1"/>
</dbReference>
<dbReference type="EMBL" id="CP039691">
    <property type="protein sequence ID" value="QCI96887.1"/>
    <property type="molecule type" value="Genomic_DNA"/>
</dbReference>
<reference evidence="12 14" key="1">
    <citation type="submission" date="2019-04" db="EMBL/GenBank/DDBJ databases">
        <title>Complete genome sequence of Agrobacterium larrymoorei CFBP5473.</title>
        <authorList>
            <person name="Haryono M."/>
            <person name="Chou L."/>
            <person name="Lin Y.-C."/>
            <person name="Lai E.-M."/>
            <person name="Kuo C.-H."/>
        </authorList>
    </citation>
    <scope>NUCLEOTIDE SEQUENCE [LARGE SCALE GENOMIC DNA]</scope>
    <source>
        <strain evidence="12 14">CFBP5473</strain>
    </source>
</reference>
<dbReference type="Proteomes" id="UP000298545">
    <property type="component" value="Chromosome circular"/>
</dbReference>
<dbReference type="STRING" id="1367849.GCA_000518585_04200"/>
<dbReference type="GO" id="GO:0071949">
    <property type="term" value="F:FAD binding"/>
    <property type="evidence" value="ECO:0007669"/>
    <property type="project" value="InterPro"/>
</dbReference>
<dbReference type="Gene3D" id="3.50.50.60">
    <property type="entry name" value="FAD/NAD(P)-binding domain"/>
    <property type="match status" value="1"/>
</dbReference>
<evidence type="ECO:0000313" key="12">
    <source>
        <dbReference type="EMBL" id="QCI96887.1"/>
    </source>
</evidence>
<keyword evidence="4" id="KW-0285">Flavoprotein</keyword>
<accession>A0A4D7DLT8</accession>
<dbReference type="PANTHER" id="PTHR11530:SF11">
    <property type="entry name" value="D-ASPARTATE OXIDASE"/>
    <property type="match status" value="1"/>
</dbReference>
<sequence length="331" mass="36242">MRILIKGAGVAGLTAALEMAKRGFSVEVHDIFAEVGHGASWYAGGMLAPWCERESAEEAVLTLGQSALDWWEEATPGLVTRNGTLVVAPARDKAELSRFASRTTGYRWVDEEEIAALEPDLAGRFRHGLFFEGEGHLDPRLALHALHQRLVSMGVVFHLGIQTMDGSGFDLTIDCTGRAQVGSLPGLRGVRGEMLYLASDEISLSRPVRLLHPRIPLYVVPREPGRFMVGATMIESEDEGPISARSMMEFLNAAYALHPSFGEAQIIETGTGIRPAFPNNLPRIKEEGNTIFINGAHRHGFLLSPAMARQAADILDKKEVSHANSRQRRRA</sequence>
<dbReference type="UniPathway" id="UPA00060"/>
<comment type="pathway">
    <text evidence="2">Cofactor biosynthesis; thiamine diphosphate biosynthesis.</text>
</comment>
<protein>
    <recommendedName>
        <fullName evidence="9">D-amino-acid oxidase</fullName>
        <ecNumber evidence="8">1.4.3.3</ecNumber>
    </recommendedName>
</protein>
<dbReference type="Gene3D" id="3.30.9.10">
    <property type="entry name" value="D-Amino Acid Oxidase, subunit A, domain 2"/>
    <property type="match status" value="1"/>
</dbReference>
<dbReference type="EC" id="1.4.3.3" evidence="8"/>
<dbReference type="Pfam" id="PF01266">
    <property type="entry name" value="DAO"/>
    <property type="match status" value="1"/>
</dbReference>
<evidence type="ECO:0000256" key="1">
    <source>
        <dbReference type="ARBA" id="ARBA00001974"/>
    </source>
</evidence>
<evidence type="ECO:0000256" key="8">
    <source>
        <dbReference type="ARBA" id="ARBA00039101"/>
    </source>
</evidence>
<evidence type="ECO:0000256" key="5">
    <source>
        <dbReference type="ARBA" id="ARBA00022827"/>
    </source>
</evidence>
<feature type="domain" description="FAD dependent oxidoreductase" evidence="11">
    <location>
        <begin position="2"/>
        <end position="313"/>
    </location>
</feature>
<dbReference type="InterPro" id="IPR023209">
    <property type="entry name" value="DAO"/>
</dbReference>